<evidence type="ECO:0000313" key="1">
    <source>
        <dbReference type="EMBL" id="GMS79573.1"/>
    </source>
</evidence>
<reference evidence="1" key="1">
    <citation type="submission" date="2023-10" db="EMBL/GenBank/DDBJ databases">
        <title>Genome assembly of Pristionchus species.</title>
        <authorList>
            <person name="Yoshida K."/>
            <person name="Sommer R.J."/>
        </authorList>
    </citation>
    <scope>NUCLEOTIDE SEQUENCE</scope>
    <source>
        <strain evidence="1">RS0144</strain>
    </source>
</reference>
<dbReference type="AlphaFoldDB" id="A0AAV5SFW4"/>
<dbReference type="EMBL" id="BTSX01000001">
    <property type="protein sequence ID" value="GMS79573.1"/>
    <property type="molecule type" value="Genomic_DNA"/>
</dbReference>
<keyword evidence="2" id="KW-1185">Reference proteome</keyword>
<name>A0AAV5SFW4_9BILA</name>
<accession>A0AAV5SFW4</accession>
<protein>
    <submittedName>
        <fullName evidence="1">Uncharacterized protein</fullName>
    </submittedName>
</protein>
<sequence length="236" mass="25636">TLCHYSFICNTRRMGVCMLATLHNKEADLTIAWGEGVIALVVVNLVSASEHLVVGESRLELFRLVEANVAGIGDTGLVAEIVEVLGEILREVLTVEVLDGRSRRPFSLHLQSLLNSVDDLHVVEVDALLVEGEPRLDLLVVLGGDLSIGDLDRLVLLLERVDEGCVSGHRLLEGSEVELGEVSGELRDDSREGGVLSLQFEELGSVLKDESLAELGPVDRRGGDTLRSHVNYLQSL</sequence>
<dbReference type="Proteomes" id="UP001432027">
    <property type="component" value="Unassembled WGS sequence"/>
</dbReference>
<evidence type="ECO:0000313" key="2">
    <source>
        <dbReference type="Proteomes" id="UP001432027"/>
    </source>
</evidence>
<gene>
    <name evidence="1" type="ORF">PENTCL1PPCAC_1748</name>
</gene>
<organism evidence="1 2">
    <name type="scientific">Pristionchus entomophagus</name>
    <dbReference type="NCBI Taxonomy" id="358040"/>
    <lineage>
        <taxon>Eukaryota</taxon>
        <taxon>Metazoa</taxon>
        <taxon>Ecdysozoa</taxon>
        <taxon>Nematoda</taxon>
        <taxon>Chromadorea</taxon>
        <taxon>Rhabditida</taxon>
        <taxon>Rhabditina</taxon>
        <taxon>Diplogasteromorpha</taxon>
        <taxon>Diplogasteroidea</taxon>
        <taxon>Neodiplogasteridae</taxon>
        <taxon>Pristionchus</taxon>
    </lineage>
</organism>
<proteinExistence type="predicted"/>
<feature type="non-terminal residue" evidence="1">
    <location>
        <position position="1"/>
    </location>
</feature>
<comment type="caution">
    <text evidence="1">The sequence shown here is derived from an EMBL/GenBank/DDBJ whole genome shotgun (WGS) entry which is preliminary data.</text>
</comment>
<feature type="non-terminal residue" evidence="1">
    <location>
        <position position="236"/>
    </location>
</feature>